<feature type="signal peptide" evidence="1">
    <location>
        <begin position="1"/>
        <end position="22"/>
    </location>
</feature>
<protein>
    <submittedName>
        <fullName evidence="3">Uncharacterized protein LOC102807354</fullName>
    </submittedName>
</protein>
<dbReference type="RefSeq" id="XP_006815987.1">
    <property type="nucleotide sequence ID" value="XM_006815924.1"/>
</dbReference>
<evidence type="ECO:0000313" key="2">
    <source>
        <dbReference type="Proteomes" id="UP000694865"/>
    </source>
</evidence>
<reference evidence="3" key="1">
    <citation type="submission" date="2025-08" db="UniProtKB">
        <authorList>
            <consortium name="RefSeq"/>
        </authorList>
    </citation>
    <scope>IDENTIFICATION</scope>
    <source>
        <tissue evidence="3">Testes</tissue>
    </source>
</reference>
<gene>
    <name evidence="3" type="primary">LOC102807354</name>
</gene>
<name>A0ABM0M7J6_SACKO</name>
<evidence type="ECO:0000256" key="1">
    <source>
        <dbReference type="SAM" id="SignalP"/>
    </source>
</evidence>
<evidence type="ECO:0000313" key="3">
    <source>
        <dbReference type="RefSeq" id="XP_006815987.1"/>
    </source>
</evidence>
<dbReference type="GeneID" id="102807354"/>
<accession>A0ABM0M7J6</accession>
<organism evidence="2 3">
    <name type="scientific">Saccoglossus kowalevskii</name>
    <name type="common">Acorn worm</name>
    <dbReference type="NCBI Taxonomy" id="10224"/>
    <lineage>
        <taxon>Eukaryota</taxon>
        <taxon>Metazoa</taxon>
        <taxon>Hemichordata</taxon>
        <taxon>Enteropneusta</taxon>
        <taxon>Harrimaniidae</taxon>
        <taxon>Saccoglossus</taxon>
    </lineage>
</organism>
<keyword evidence="1" id="KW-0732">Signal</keyword>
<keyword evidence="2" id="KW-1185">Reference proteome</keyword>
<dbReference type="Proteomes" id="UP000694865">
    <property type="component" value="Unplaced"/>
</dbReference>
<feature type="chain" id="PRO_5046214436" evidence="1">
    <location>
        <begin position="23"/>
        <end position="410"/>
    </location>
</feature>
<proteinExistence type="predicted"/>
<sequence length="410" mass="45563">MTLKSLVVFTCITTMLITGSNGDDCPLNLGELPIWLTKLNTDCCTKMVAALRSNKENCEEKAYGVGECVDAGVVKCINVTEDNSLTTAMHHQALSFVAVADAYISIFCTEKDISTGHLTPSIKLPGCNDGLTRESSNCGTEFAAIFKENRVDLRLCKAFDEMNECQATIIRDYCPDMNETQLNIYVAQRSDMNFFCTEHNKQTNLDDASEDDDDFLGASVDGNGTATSSVLGISVIVFAKVQNVEVCMNQILQNCTTDMGNNNQMRQHLEASVNPYLLSAVDRYNTIYCTEGGADIPNIIPIIGNIKCDYGIQQPSMACGDDFMEMFKNNPLNETLCSAYEEMVICQTDLLDQYCPDMSEEERFNDDSLRKRRNIFCADEDSDESKNAYVSDTAAPLFRISLFKMFDLEL</sequence>